<evidence type="ECO:0000313" key="1">
    <source>
        <dbReference type="EMBL" id="MFD2164523.1"/>
    </source>
</evidence>
<dbReference type="EMBL" id="JBHUHZ010000005">
    <property type="protein sequence ID" value="MFD2164523.1"/>
    <property type="molecule type" value="Genomic_DNA"/>
</dbReference>
<dbReference type="RefSeq" id="WP_255905587.1">
    <property type="nucleotide sequence ID" value="NZ_JAFMZO010000006.1"/>
</dbReference>
<dbReference type="PROSITE" id="PS51257">
    <property type="entry name" value="PROKAR_LIPOPROTEIN"/>
    <property type="match status" value="1"/>
</dbReference>
<protein>
    <recommendedName>
        <fullName evidence="3">Lipoprotein</fullName>
    </recommendedName>
</protein>
<gene>
    <name evidence="1" type="ORF">ACFSJU_19110</name>
</gene>
<evidence type="ECO:0008006" key="3">
    <source>
        <dbReference type="Google" id="ProtNLM"/>
    </source>
</evidence>
<evidence type="ECO:0000313" key="2">
    <source>
        <dbReference type="Proteomes" id="UP001597387"/>
    </source>
</evidence>
<accession>A0ABW4ZR44</accession>
<reference evidence="2" key="1">
    <citation type="journal article" date="2019" name="Int. J. Syst. Evol. Microbiol.">
        <title>The Global Catalogue of Microorganisms (GCM) 10K type strain sequencing project: providing services to taxonomists for standard genome sequencing and annotation.</title>
        <authorList>
            <consortium name="The Broad Institute Genomics Platform"/>
            <consortium name="The Broad Institute Genome Sequencing Center for Infectious Disease"/>
            <person name="Wu L."/>
            <person name="Ma J."/>
        </authorList>
    </citation>
    <scope>NUCLEOTIDE SEQUENCE [LARGE SCALE GENOMIC DNA]</scope>
    <source>
        <strain evidence="2">KCTC 42217</strain>
    </source>
</reference>
<keyword evidence="2" id="KW-1185">Reference proteome</keyword>
<organism evidence="1 2">
    <name type="scientific">Paradesertivirga mongoliensis</name>
    <dbReference type="NCBI Taxonomy" id="2100740"/>
    <lineage>
        <taxon>Bacteria</taxon>
        <taxon>Pseudomonadati</taxon>
        <taxon>Bacteroidota</taxon>
        <taxon>Sphingobacteriia</taxon>
        <taxon>Sphingobacteriales</taxon>
        <taxon>Sphingobacteriaceae</taxon>
        <taxon>Paradesertivirga</taxon>
    </lineage>
</organism>
<proteinExistence type="predicted"/>
<name>A0ABW4ZR44_9SPHI</name>
<dbReference type="Proteomes" id="UP001597387">
    <property type="component" value="Unassembled WGS sequence"/>
</dbReference>
<sequence>MKKLIYSALILLIASCSSDKLDREKAFQIIKESGMYPKASSYRIFTADPNFARRMLAAGLESSGVLQVKRTQTLSEAGQPLITFTEKAQPYLLETPEKYKDDNVRVVKLADEDLEEVTGIQMVNDNQAVVEYTTSYKNITPFNVLSEEKLEGKQTRKANFSKYDDGWRLE</sequence>
<comment type="caution">
    <text evidence="1">The sequence shown here is derived from an EMBL/GenBank/DDBJ whole genome shotgun (WGS) entry which is preliminary data.</text>
</comment>